<dbReference type="RefSeq" id="WP_084289763.1">
    <property type="nucleotide sequence ID" value="NZ_FWYB01000006.1"/>
</dbReference>
<evidence type="ECO:0000313" key="2">
    <source>
        <dbReference type="Proteomes" id="UP000192678"/>
    </source>
</evidence>
<dbReference type="EMBL" id="FWYB01000006">
    <property type="protein sequence ID" value="SMC94979.1"/>
    <property type="molecule type" value="Genomic_DNA"/>
</dbReference>
<evidence type="ECO:0000313" key="1">
    <source>
        <dbReference type="EMBL" id="SMC94979.1"/>
    </source>
</evidence>
<dbReference type="OrthoDB" id="1441145at2"/>
<gene>
    <name evidence="1" type="ORF">SAMN04488101_106160</name>
</gene>
<dbReference type="AlphaFoldDB" id="A0A1W2DBS4"/>
<sequence length="140" mass="16737">MKTPANLSSKSLQYYVEAKHWTSDLEFFKVETSFFHRLLDDYFIRLTSPYFIEKLKAIEAKLLKFEEERHQTDKVLTEQLTKVELMAEDIMPEDLEGIENKQSKLQDLMTTLIKDYRETKKELFDIVEKVMKDESLFNDI</sequence>
<proteinExistence type="predicted"/>
<protein>
    <submittedName>
        <fullName evidence="1">Uncharacterized protein</fullName>
    </submittedName>
</protein>
<dbReference type="Proteomes" id="UP000192678">
    <property type="component" value="Unassembled WGS sequence"/>
</dbReference>
<dbReference type="STRING" id="475255.SAMN04488101_106160"/>
<name>A0A1W2DBS4_9SPHI</name>
<keyword evidence="2" id="KW-1185">Reference proteome</keyword>
<reference evidence="1 2" key="1">
    <citation type="submission" date="2017-04" db="EMBL/GenBank/DDBJ databases">
        <authorList>
            <person name="Afonso C.L."/>
            <person name="Miller P.J."/>
            <person name="Scott M.A."/>
            <person name="Spackman E."/>
            <person name="Goraichik I."/>
            <person name="Dimitrov K.M."/>
            <person name="Suarez D.L."/>
            <person name="Swayne D.E."/>
        </authorList>
    </citation>
    <scope>NUCLEOTIDE SEQUENCE [LARGE SCALE GENOMIC DNA]</scope>
    <source>
        <strain evidence="1 2">DSM 19625</strain>
    </source>
</reference>
<accession>A0A1W2DBS4</accession>
<organism evidence="1 2">
    <name type="scientific">Pedobacter nyackensis</name>
    <dbReference type="NCBI Taxonomy" id="475255"/>
    <lineage>
        <taxon>Bacteria</taxon>
        <taxon>Pseudomonadati</taxon>
        <taxon>Bacteroidota</taxon>
        <taxon>Sphingobacteriia</taxon>
        <taxon>Sphingobacteriales</taxon>
        <taxon>Sphingobacteriaceae</taxon>
        <taxon>Pedobacter</taxon>
    </lineage>
</organism>